<dbReference type="PANTHER" id="PTHR35149:SF2">
    <property type="entry name" value="DUF262 DOMAIN-CONTAINING PROTEIN"/>
    <property type="match status" value="1"/>
</dbReference>
<dbReference type="Proteomes" id="UP001432017">
    <property type="component" value="Unassembled WGS sequence"/>
</dbReference>
<evidence type="ECO:0000313" key="3">
    <source>
        <dbReference type="EMBL" id="MEG9475041.1"/>
    </source>
</evidence>
<accession>A0ABU7ZC62</accession>
<feature type="domain" description="GmrSD restriction endonucleases N-terminal" evidence="1">
    <location>
        <begin position="17"/>
        <end position="185"/>
    </location>
</feature>
<dbReference type="InterPro" id="IPR004919">
    <property type="entry name" value="GmrSD_N"/>
</dbReference>
<organism evidence="3 4">
    <name type="scientific">Mannheimia indoligenes</name>
    <dbReference type="NCBI Taxonomy" id="3103145"/>
    <lineage>
        <taxon>Bacteria</taxon>
        <taxon>Pseudomonadati</taxon>
        <taxon>Pseudomonadota</taxon>
        <taxon>Gammaproteobacteria</taxon>
        <taxon>Pasteurellales</taxon>
        <taxon>Pasteurellaceae</taxon>
        <taxon>Mannheimia</taxon>
    </lineage>
</organism>
<feature type="domain" description="DUF7834" evidence="2">
    <location>
        <begin position="197"/>
        <end position="439"/>
    </location>
</feature>
<evidence type="ECO:0000313" key="4">
    <source>
        <dbReference type="Proteomes" id="UP001432017"/>
    </source>
</evidence>
<evidence type="ECO:0000259" key="2">
    <source>
        <dbReference type="Pfam" id="PF25202"/>
    </source>
</evidence>
<comment type="caution">
    <text evidence="3">The sequence shown here is derived from an EMBL/GenBank/DDBJ whole genome shotgun (WGS) entry which is preliminary data.</text>
</comment>
<dbReference type="EMBL" id="JBAJJM010000002">
    <property type="protein sequence ID" value="MEG9475041.1"/>
    <property type="molecule type" value="Genomic_DNA"/>
</dbReference>
<dbReference type="InterPro" id="IPR057156">
    <property type="entry name" value="DUF7834"/>
</dbReference>
<evidence type="ECO:0000259" key="1">
    <source>
        <dbReference type="Pfam" id="PF03235"/>
    </source>
</evidence>
<reference evidence="3" key="1">
    <citation type="submission" date="2023-12" db="EMBL/GenBank/DDBJ databases">
        <title>Mannheima indologenes sp. nov. proposed for Clade V organisms of Mannheimia.</title>
        <authorList>
            <person name="Christensen H."/>
        </authorList>
    </citation>
    <scope>NUCLEOTIDE SEQUENCE</scope>
    <source>
        <strain evidence="3">M14.4</strain>
    </source>
</reference>
<gene>
    <name evidence="3" type="ORF">V6W77_01985</name>
</gene>
<name>A0ABU7ZC62_9PAST</name>
<dbReference type="Pfam" id="PF25202">
    <property type="entry name" value="DUF7834"/>
    <property type="match status" value="1"/>
</dbReference>
<dbReference type="Pfam" id="PF03235">
    <property type="entry name" value="GmrSD_N"/>
    <property type="match status" value="1"/>
</dbReference>
<dbReference type="PANTHER" id="PTHR35149">
    <property type="entry name" value="SLL5132 PROTEIN"/>
    <property type="match status" value="1"/>
</dbReference>
<sequence>MSQTNTEKEIAEIRKIKDIVTKELSIPDYQRPYKWSVKNITQLLNDLYFHFENGKKVYRVGSVVIHKDDKNKLNIVDGQQRLISLSLILYLLEKDANSSSEIYPLLKGKLSHTISADNLVMNKNASEQFIQDRVKDKKAFAKYILEDCEFVYIELNDIDEAFQFFDAQNARGKSLAPYDLLKAYHLRELDADKETIYQCVENWEKAVDADIADLKEIISETLFRLRRWQKYQTAEKFTNKELDTFKGASSDKNYPYITQQLASFNLYKMYQAFPMLMDSRFNQIHFQSTQPIVNGELFFRYIEHYRESYIFLFDKQKGFLTGTEIFSGKLGDYDNNLLRYIDEYPGSYRDGDKYIKNLFKCLVMLYYDKFGKEHLVQAVEKCFKWCYRIRLMQSRVLYRTIESEVYSIHSLFSHLIRSDNSREFLEFMIGRFKFEYYQEQKIGLNNLLEDLEKKDEQKTS</sequence>
<protein>
    <submittedName>
        <fullName evidence="3">DUF262 domain-containing protein</fullName>
    </submittedName>
</protein>
<keyword evidence="4" id="KW-1185">Reference proteome</keyword>
<dbReference type="RefSeq" id="WP_334235935.1">
    <property type="nucleotide sequence ID" value="NZ_JBAJJH010000013.1"/>
</dbReference>
<proteinExistence type="predicted"/>